<evidence type="ECO:0000313" key="8">
    <source>
        <dbReference type="Proteomes" id="UP000612585"/>
    </source>
</evidence>
<dbReference type="PANTHER" id="PTHR13789">
    <property type="entry name" value="MONOOXYGENASE"/>
    <property type="match status" value="1"/>
</dbReference>
<accession>A0A8J3Z342</accession>
<evidence type="ECO:0000256" key="3">
    <source>
        <dbReference type="ARBA" id="ARBA00022827"/>
    </source>
</evidence>
<dbReference type="Pfam" id="PF01494">
    <property type="entry name" value="FAD_binding_3"/>
    <property type="match status" value="1"/>
</dbReference>
<keyword evidence="8" id="KW-1185">Reference proteome</keyword>
<dbReference type="Gene3D" id="3.50.50.60">
    <property type="entry name" value="FAD/NAD(P)-binding domain"/>
    <property type="match status" value="1"/>
</dbReference>
<dbReference type="Proteomes" id="UP000612585">
    <property type="component" value="Unassembled WGS sequence"/>
</dbReference>
<evidence type="ECO:0000256" key="5">
    <source>
        <dbReference type="ARBA" id="ARBA00023033"/>
    </source>
</evidence>
<comment type="caution">
    <text evidence="7">The sequence shown here is derived from an EMBL/GenBank/DDBJ whole genome shotgun (WGS) entry which is preliminary data.</text>
</comment>
<dbReference type="RefSeq" id="WP_203989439.1">
    <property type="nucleotide sequence ID" value="NZ_BOPG01000012.1"/>
</dbReference>
<keyword evidence="3" id="KW-0274">FAD</keyword>
<evidence type="ECO:0000259" key="6">
    <source>
        <dbReference type="Pfam" id="PF01494"/>
    </source>
</evidence>
<dbReference type="GO" id="GO:0071949">
    <property type="term" value="F:FAD binding"/>
    <property type="evidence" value="ECO:0007669"/>
    <property type="project" value="InterPro"/>
</dbReference>
<dbReference type="GO" id="GO:0004497">
    <property type="term" value="F:monooxygenase activity"/>
    <property type="evidence" value="ECO:0007669"/>
    <property type="project" value="UniProtKB-KW"/>
</dbReference>
<proteinExistence type="predicted"/>
<comment type="cofactor">
    <cofactor evidence="1">
        <name>FAD</name>
        <dbReference type="ChEBI" id="CHEBI:57692"/>
    </cofactor>
</comment>
<dbReference type="InterPro" id="IPR050493">
    <property type="entry name" value="FAD-dep_Monooxygenase_BioMet"/>
</dbReference>
<dbReference type="PANTHER" id="PTHR13789:SF318">
    <property type="entry name" value="GERANYLGERANYL DIPHOSPHATE REDUCTASE"/>
    <property type="match status" value="1"/>
</dbReference>
<gene>
    <name evidence="7" type="ORF">Vau01_019360</name>
</gene>
<keyword evidence="4" id="KW-0560">Oxidoreductase</keyword>
<keyword evidence="5 7" id="KW-0503">Monooxygenase</keyword>
<evidence type="ECO:0000256" key="4">
    <source>
        <dbReference type="ARBA" id="ARBA00023002"/>
    </source>
</evidence>
<name>A0A8J3Z342_9ACTN</name>
<dbReference type="SUPFAM" id="SSF51905">
    <property type="entry name" value="FAD/NAD(P)-binding domain"/>
    <property type="match status" value="1"/>
</dbReference>
<evidence type="ECO:0000313" key="7">
    <source>
        <dbReference type="EMBL" id="GIJ54420.1"/>
    </source>
</evidence>
<feature type="domain" description="FAD-binding" evidence="6">
    <location>
        <begin position="5"/>
        <end position="347"/>
    </location>
</feature>
<protein>
    <submittedName>
        <fullName evidence="7">Monooxygenase</fullName>
    </submittedName>
</protein>
<evidence type="ECO:0000256" key="2">
    <source>
        <dbReference type="ARBA" id="ARBA00022630"/>
    </source>
</evidence>
<dbReference type="InterPro" id="IPR036188">
    <property type="entry name" value="FAD/NAD-bd_sf"/>
</dbReference>
<dbReference type="SUPFAM" id="SSF54373">
    <property type="entry name" value="FAD-linked reductases, C-terminal domain"/>
    <property type="match status" value="1"/>
</dbReference>
<dbReference type="EMBL" id="BOPG01000012">
    <property type="protein sequence ID" value="GIJ54420.1"/>
    <property type="molecule type" value="Genomic_DNA"/>
</dbReference>
<sequence>MSRSTSVAVVGGGIGGLATALGLLRAGFDVRVYEQSRTLSQVGAGIQLAPNCTRLLRGLGVLPAVERVAFAPDAIEFRRWDDGRLLSETLLGAGIAATYGAPYLHVHRGDLVGVLADAVTADRIETERRCVGVTRDGAGARLRFADGGTAYADVVVGADGIRSVVRETLLGREDARFTGYLAYRGLVPAERVAALSLEPRCTVRLGPGAHFVHYFVSGGRLHNVVCVIEETSWTRESWTDPGDPDQLRAAFAGWHPVVGAIIDVLDEPLRWALFDRPPLPRWSSGPITLLGDACHPMLPYGAQGAAQAIEDAAVLATCLTEAAGRDIPAALVRYETIRRGRATRVQEMSRANGVRFHLPDGPDQQARDTAMASGFGISPEIDWLYGHDPLIAEQATS</sequence>
<dbReference type="PRINTS" id="PR00420">
    <property type="entry name" value="RNGMNOXGNASE"/>
</dbReference>
<dbReference type="InterPro" id="IPR002938">
    <property type="entry name" value="FAD-bd"/>
</dbReference>
<evidence type="ECO:0000256" key="1">
    <source>
        <dbReference type="ARBA" id="ARBA00001974"/>
    </source>
</evidence>
<dbReference type="AlphaFoldDB" id="A0A8J3Z342"/>
<reference evidence="7" key="1">
    <citation type="submission" date="2021-01" db="EMBL/GenBank/DDBJ databases">
        <title>Whole genome shotgun sequence of Virgisporangium aurantiacum NBRC 16421.</title>
        <authorList>
            <person name="Komaki H."/>
            <person name="Tamura T."/>
        </authorList>
    </citation>
    <scope>NUCLEOTIDE SEQUENCE</scope>
    <source>
        <strain evidence="7">NBRC 16421</strain>
    </source>
</reference>
<keyword evidence="2" id="KW-0285">Flavoprotein</keyword>
<organism evidence="7 8">
    <name type="scientific">Virgisporangium aurantiacum</name>
    <dbReference type="NCBI Taxonomy" id="175570"/>
    <lineage>
        <taxon>Bacteria</taxon>
        <taxon>Bacillati</taxon>
        <taxon>Actinomycetota</taxon>
        <taxon>Actinomycetes</taxon>
        <taxon>Micromonosporales</taxon>
        <taxon>Micromonosporaceae</taxon>
        <taxon>Virgisporangium</taxon>
    </lineage>
</organism>